<dbReference type="PANTHER" id="PTHR43229">
    <property type="entry name" value="NODULATION PROTEIN J"/>
    <property type="match status" value="1"/>
</dbReference>
<dbReference type="Pfam" id="PF01061">
    <property type="entry name" value="ABC2_membrane"/>
    <property type="match status" value="1"/>
</dbReference>
<feature type="transmembrane region" description="Helical" evidence="6">
    <location>
        <begin position="51"/>
        <end position="70"/>
    </location>
</feature>
<accession>A0A1X1SYS0</accession>
<dbReference type="RefSeq" id="WP_169721536.1">
    <property type="nucleotide sequence ID" value="NZ_AP022613.1"/>
</dbReference>
<keyword evidence="3 6" id="KW-1133">Transmembrane helix</keyword>
<evidence type="ECO:0000256" key="5">
    <source>
        <dbReference type="ARBA" id="ARBA00023251"/>
    </source>
</evidence>
<dbReference type="InterPro" id="IPR013525">
    <property type="entry name" value="ABC2_TM"/>
</dbReference>
<dbReference type="STRING" id="44010.AWC00_23935"/>
<comment type="subcellular location">
    <subcellularLocation>
        <location evidence="6">Cell membrane</location>
        <topology evidence="6">Multi-pass membrane protein</topology>
    </subcellularLocation>
    <subcellularLocation>
        <location evidence="1">Membrane</location>
        <topology evidence="1">Multi-pass membrane protein</topology>
    </subcellularLocation>
</comment>
<dbReference type="InterPro" id="IPR047817">
    <property type="entry name" value="ABC2_TM_bact-type"/>
</dbReference>
<evidence type="ECO:0000256" key="6">
    <source>
        <dbReference type="RuleBase" id="RU361157"/>
    </source>
</evidence>
<feature type="transmembrane region" description="Helical" evidence="6">
    <location>
        <begin position="20"/>
        <end position="39"/>
    </location>
</feature>
<dbReference type="PIRSF" id="PIRSF006648">
    <property type="entry name" value="DrrB"/>
    <property type="match status" value="1"/>
</dbReference>
<dbReference type="InterPro" id="IPR000412">
    <property type="entry name" value="ABC_2_transport"/>
</dbReference>
<dbReference type="EMBL" id="AP022613">
    <property type="protein sequence ID" value="BBZ39204.1"/>
    <property type="molecule type" value="Genomic_DNA"/>
</dbReference>
<comment type="similarity">
    <text evidence="6">Belongs to the ABC-2 integral membrane protein family.</text>
</comment>
<evidence type="ECO:0000256" key="4">
    <source>
        <dbReference type="ARBA" id="ARBA00023136"/>
    </source>
</evidence>
<dbReference type="PROSITE" id="PS51012">
    <property type="entry name" value="ABC_TM2"/>
    <property type="match status" value="1"/>
</dbReference>
<feature type="transmembrane region" description="Helical" evidence="6">
    <location>
        <begin position="128"/>
        <end position="149"/>
    </location>
</feature>
<dbReference type="AlphaFoldDB" id="A0A1X1SYS0"/>
<feature type="transmembrane region" description="Helical" evidence="6">
    <location>
        <begin position="101"/>
        <end position="122"/>
    </location>
</feature>
<proteinExistence type="inferred from homology"/>
<evidence type="ECO:0000313" key="8">
    <source>
        <dbReference type="Proteomes" id="UP000467385"/>
    </source>
</evidence>
<keyword evidence="4 6" id="KW-0472">Membrane</keyword>
<name>A0A1X1SYS0_9MYCO</name>
<evidence type="ECO:0000256" key="1">
    <source>
        <dbReference type="ARBA" id="ARBA00004141"/>
    </source>
</evidence>
<dbReference type="GO" id="GO:0140359">
    <property type="term" value="F:ABC-type transporter activity"/>
    <property type="evidence" value="ECO:0007669"/>
    <property type="project" value="InterPro"/>
</dbReference>
<feature type="transmembrane region" description="Helical" evidence="6">
    <location>
        <begin position="230"/>
        <end position="248"/>
    </location>
</feature>
<dbReference type="Proteomes" id="UP000467385">
    <property type="component" value="Chromosome"/>
</dbReference>
<dbReference type="InterPro" id="IPR051784">
    <property type="entry name" value="Nod_factor_ABC_transporter"/>
</dbReference>
<reference evidence="7 8" key="1">
    <citation type="journal article" date="2019" name="Emerg. Microbes Infect.">
        <title>Comprehensive subspecies identification of 175 nontuberculous mycobacteria species based on 7547 genomic profiles.</title>
        <authorList>
            <person name="Matsumoto Y."/>
            <person name="Kinjo T."/>
            <person name="Motooka D."/>
            <person name="Nabeya D."/>
            <person name="Jung N."/>
            <person name="Uechi K."/>
            <person name="Horii T."/>
            <person name="Iida T."/>
            <person name="Fujita J."/>
            <person name="Nakamura S."/>
        </authorList>
    </citation>
    <scope>NUCLEOTIDE SEQUENCE [LARGE SCALE GENOMIC DNA]</scope>
    <source>
        <strain evidence="7 8">JCM 14738</strain>
    </source>
</reference>
<dbReference type="GO" id="GO:0046677">
    <property type="term" value="P:response to antibiotic"/>
    <property type="evidence" value="ECO:0007669"/>
    <property type="project" value="UniProtKB-KW"/>
</dbReference>
<evidence type="ECO:0000256" key="3">
    <source>
        <dbReference type="ARBA" id="ARBA00022989"/>
    </source>
</evidence>
<gene>
    <name evidence="7" type="ORF">MCNS_22670</name>
</gene>
<keyword evidence="8" id="KW-1185">Reference proteome</keyword>
<feature type="transmembrane region" description="Helical" evidence="6">
    <location>
        <begin position="170"/>
        <end position="191"/>
    </location>
</feature>
<organism evidence="7 8">
    <name type="scientific">Mycobacterium conspicuum</name>
    <dbReference type="NCBI Taxonomy" id="44010"/>
    <lineage>
        <taxon>Bacteria</taxon>
        <taxon>Bacillati</taxon>
        <taxon>Actinomycetota</taxon>
        <taxon>Actinomycetes</taxon>
        <taxon>Mycobacteriales</taxon>
        <taxon>Mycobacteriaceae</taxon>
        <taxon>Mycobacterium</taxon>
    </lineage>
</organism>
<sequence>MSALAALTERAARAGVREDVPFAVLAPAGNFLVFNFMLGKVIDTGGMSYPQYVLPVVIVQVMMIGALTSVDRAARDERGEFGDRLRTLPISAAVPVMARMLYCLFRGALGLLAAIAVGYVFGFRLFGGLGYAAAFTALVLLLTLALSLAADSAGVLSAGSQSGMGGGGAFSQFLLVPQMLLVMLSTGMAPADAFPDWLHPFVRNQPISQVTQTLRGFAAGHFAVGNLLTSLAWCLGLLLVFGAIAARVQRRTQ</sequence>
<keyword evidence="6" id="KW-1003">Cell membrane</keyword>
<keyword evidence="5" id="KW-0046">Antibiotic resistance</keyword>
<keyword evidence="6" id="KW-0813">Transport</keyword>
<dbReference type="GO" id="GO:0043190">
    <property type="term" value="C:ATP-binding cassette (ABC) transporter complex"/>
    <property type="evidence" value="ECO:0007669"/>
    <property type="project" value="InterPro"/>
</dbReference>
<keyword evidence="2 6" id="KW-0812">Transmembrane</keyword>
<dbReference type="PANTHER" id="PTHR43229:SF2">
    <property type="entry name" value="NODULATION PROTEIN J"/>
    <property type="match status" value="1"/>
</dbReference>
<evidence type="ECO:0000313" key="7">
    <source>
        <dbReference type="EMBL" id="BBZ39204.1"/>
    </source>
</evidence>
<evidence type="ECO:0000256" key="2">
    <source>
        <dbReference type="ARBA" id="ARBA00022692"/>
    </source>
</evidence>
<protein>
    <recommendedName>
        <fullName evidence="6">Transport permease protein</fullName>
    </recommendedName>
</protein>